<comment type="caution">
    <text evidence="1">The sequence shown here is derived from an EMBL/GenBank/DDBJ whole genome shotgun (WGS) entry which is preliminary data.</text>
</comment>
<evidence type="ECO:0000313" key="2">
    <source>
        <dbReference type="Proteomes" id="UP000642748"/>
    </source>
</evidence>
<name>A0A8J3QY29_9ACTN</name>
<accession>A0A8J3QY29</accession>
<dbReference type="PANTHER" id="PTHR11102:SF147">
    <property type="entry name" value="SEL1L ADAPTOR SUBUNIT OF ERAD E3 UBIQUITIN LIGASE"/>
    <property type="match status" value="1"/>
</dbReference>
<dbReference type="GO" id="GO:0036503">
    <property type="term" value="P:ERAD pathway"/>
    <property type="evidence" value="ECO:0007669"/>
    <property type="project" value="TreeGrafter"/>
</dbReference>
<dbReference type="EMBL" id="BONZ01000075">
    <property type="protein sequence ID" value="GIH18993.1"/>
    <property type="molecule type" value="Genomic_DNA"/>
</dbReference>
<dbReference type="RefSeq" id="WP_203922473.1">
    <property type="nucleotide sequence ID" value="NZ_BONZ01000075.1"/>
</dbReference>
<dbReference type="Proteomes" id="UP000642748">
    <property type="component" value="Unassembled WGS sequence"/>
</dbReference>
<evidence type="ECO:0000313" key="1">
    <source>
        <dbReference type="EMBL" id="GIH18993.1"/>
    </source>
</evidence>
<organism evidence="1 2">
    <name type="scientific">Rugosimonospora africana</name>
    <dbReference type="NCBI Taxonomy" id="556532"/>
    <lineage>
        <taxon>Bacteria</taxon>
        <taxon>Bacillati</taxon>
        <taxon>Actinomycetota</taxon>
        <taxon>Actinomycetes</taxon>
        <taxon>Micromonosporales</taxon>
        <taxon>Micromonosporaceae</taxon>
        <taxon>Rugosimonospora</taxon>
    </lineage>
</organism>
<keyword evidence="2" id="KW-1185">Reference proteome</keyword>
<protein>
    <recommendedName>
        <fullName evidence="3">Sel1 repeat family protein</fullName>
    </recommendedName>
</protein>
<dbReference type="SUPFAM" id="SSF81901">
    <property type="entry name" value="HCP-like"/>
    <property type="match status" value="1"/>
</dbReference>
<evidence type="ECO:0008006" key="3">
    <source>
        <dbReference type="Google" id="ProtNLM"/>
    </source>
</evidence>
<sequence length="287" mass="30881">MPTRVMPRQERIDGFLSSGRSAAQAGDWAAASLAWIEAAKLGSVEGANLVSRVAAPQLKRSADAGDVEAQAALAGIVMDYYDESALPRAVQYATQAAASGNAHAQRTLGFMYERGLGVEQNLQRAVELWRQASHGGDGYAAFNLAGLHIRGDVPLANEDECLQLLTVAARRGVLEAGAVLGDRLGAVDRDEEALTWILWAAERGYVDAMFAAGCWYRDGIGTLRNEVQAMRWYFTMLDHGSGDGVHEAIQLAKAGMTDEQIREAARLAGREADGEVTIQTLDALRHP</sequence>
<dbReference type="AlphaFoldDB" id="A0A8J3QY29"/>
<dbReference type="SMART" id="SM00671">
    <property type="entry name" value="SEL1"/>
    <property type="match status" value="4"/>
</dbReference>
<dbReference type="Pfam" id="PF08238">
    <property type="entry name" value="Sel1"/>
    <property type="match status" value="4"/>
</dbReference>
<dbReference type="PANTHER" id="PTHR11102">
    <property type="entry name" value="SEL-1-LIKE PROTEIN"/>
    <property type="match status" value="1"/>
</dbReference>
<dbReference type="Gene3D" id="1.25.40.10">
    <property type="entry name" value="Tetratricopeptide repeat domain"/>
    <property type="match status" value="1"/>
</dbReference>
<reference evidence="1" key="1">
    <citation type="submission" date="2021-01" db="EMBL/GenBank/DDBJ databases">
        <title>Whole genome shotgun sequence of Rugosimonospora africana NBRC 104875.</title>
        <authorList>
            <person name="Komaki H."/>
            <person name="Tamura T."/>
        </authorList>
    </citation>
    <scope>NUCLEOTIDE SEQUENCE</scope>
    <source>
        <strain evidence="1">NBRC 104875</strain>
    </source>
</reference>
<proteinExistence type="predicted"/>
<dbReference type="InterPro" id="IPR006597">
    <property type="entry name" value="Sel1-like"/>
</dbReference>
<gene>
    <name evidence="1" type="ORF">Raf01_71650</name>
</gene>
<dbReference type="InterPro" id="IPR050767">
    <property type="entry name" value="Sel1_AlgK"/>
</dbReference>
<dbReference type="InterPro" id="IPR011990">
    <property type="entry name" value="TPR-like_helical_dom_sf"/>
</dbReference>